<dbReference type="AlphaFoldDB" id="A0A511UNL2"/>
<gene>
    <name evidence="3" type="ORF">HVA01_18350</name>
</gene>
<evidence type="ECO:0008006" key="5">
    <source>
        <dbReference type="Google" id="ProtNLM"/>
    </source>
</evidence>
<keyword evidence="4" id="KW-1185">Reference proteome</keyword>
<proteinExistence type="predicted"/>
<reference evidence="3 4" key="1">
    <citation type="submission" date="2019-07" db="EMBL/GenBank/DDBJ databases">
        <title>Whole genome shotgun sequence of Halomonas variabilis NBRC 102410.</title>
        <authorList>
            <person name="Hosoyama A."/>
            <person name="Uohara A."/>
            <person name="Ohji S."/>
            <person name="Ichikawa N."/>
        </authorList>
    </citation>
    <scope>NUCLEOTIDE SEQUENCE [LARGE SCALE GENOMIC DNA]</scope>
    <source>
        <strain evidence="3 4">NBRC 102410</strain>
    </source>
</reference>
<dbReference type="InterPro" id="IPR011088">
    <property type="entry name" value="Phage_phiNM3_A0EWY4"/>
</dbReference>
<keyword evidence="2" id="KW-1133">Transmembrane helix</keyword>
<feature type="region of interest" description="Disordered" evidence="1">
    <location>
        <begin position="174"/>
        <end position="217"/>
    </location>
</feature>
<evidence type="ECO:0000256" key="2">
    <source>
        <dbReference type="SAM" id="Phobius"/>
    </source>
</evidence>
<accession>A0A511UNL2</accession>
<evidence type="ECO:0000256" key="1">
    <source>
        <dbReference type="SAM" id="MobiDB-lite"/>
    </source>
</evidence>
<comment type="caution">
    <text evidence="3">The sequence shown here is derived from an EMBL/GenBank/DDBJ whole genome shotgun (WGS) entry which is preliminary data.</text>
</comment>
<dbReference type="RefSeq" id="WP_146875024.1">
    <property type="nucleotide sequence ID" value="NZ_BJXV01000009.1"/>
</dbReference>
<dbReference type="Pfam" id="PF07509">
    <property type="entry name" value="DUF1523"/>
    <property type="match status" value="1"/>
</dbReference>
<dbReference type="EMBL" id="BJXV01000009">
    <property type="protein sequence ID" value="GEN28189.1"/>
    <property type="molecule type" value="Genomic_DNA"/>
</dbReference>
<evidence type="ECO:0000313" key="3">
    <source>
        <dbReference type="EMBL" id="GEN28189.1"/>
    </source>
</evidence>
<feature type="transmembrane region" description="Helical" evidence="2">
    <location>
        <begin position="137"/>
        <end position="157"/>
    </location>
</feature>
<keyword evidence="2" id="KW-0472">Membrane</keyword>
<keyword evidence="2" id="KW-0812">Transmembrane</keyword>
<protein>
    <recommendedName>
        <fullName evidence="5">DUF1523 domain-containing protein</fullName>
    </recommendedName>
</protein>
<dbReference type="Proteomes" id="UP000321303">
    <property type="component" value="Unassembled WGS sequence"/>
</dbReference>
<sequence length="217" mass="24385">MKRLGYALVGAVLIAVGAALYYALPQVDVVRLIGTDVKRVDTQQNNVDSESDGSVSTMDVYFILAENQQGDPRNYRNEDALLYGKFDSSDLHTRARSISQNEDNLVAVRHYGWRIPIFSMFPNAVKVWQVEPGYRHFPLFNIVVLTLLALGGVYVAWRVRSAVRQRHARREAARAEREAQAEQARVASRNNDDSQRARDDFLSGSDSSGHQEDRGSS</sequence>
<feature type="compositionally biased region" description="Basic and acidic residues" evidence="1">
    <location>
        <begin position="190"/>
        <end position="201"/>
    </location>
</feature>
<evidence type="ECO:0000313" key="4">
    <source>
        <dbReference type="Proteomes" id="UP000321303"/>
    </source>
</evidence>
<feature type="transmembrane region" description="Helical" evidence="2">
    <location>
        <begin position="7"/>
        <end position="24"/>
    </location>
</feature>
<name>A0A511UNL2_9GAMM</name>
<organism evidence="3 4">
    <name type="scientific">Halovibrio variabilis</name>
    <dbReference type="NCBI Taxonomy" id="31910"/>
    <lineage>
        <taxon>Bacteria</taxon>
        <taxon>Pseudomonadati</taxon>
        <taxon>Pseudomonadota</taxon>
        <taxon>Gammaproteobacteria</taxon>
        <taxon>Oceanospirillales</taxon>
        <taxon>Halomonadaceae</taxon>
        <taxon>Halovibrio</taxon>
    </lineage>
</organism>
<dbReference type="OrthoDB" id="5354324at2"/>